<evidence type="ECO:0000313" key="3">
    <source>
        <dbReference type="EMBL" id="AXH00840.1"/>
    </source>
</evidence>
<evidence type="ECO:0000313" key="4">
    <source>
        <dbReference type="Proteomes" id="UP000253744"/>
    </source>
</evidence>
<keyword evidence="3" id="KW-0614">Plasmid</keyword>
<sequence>MGQPNPPGTLGRWGAVLRSGAAGLALALLSVPFLWSWLAPLPLALLFHELSQAGSRRRAFLLAFVAGLTFFGGHLGWLFVSFTRLFGPVGGLLTLLVVPLLALSWGLIAFLAFDRSSRQTLLVLPLVWVVGAPSGKLRLLAKGLNKRAKADLAAHAHALACLSEGMFRSVLDVPGTDTASPG</sequence>
<protein>
    <recommendedName>
        <fullName evidence="2">Apolipoprotein N-acyltransferase N-terminal domain-containing protein</fullName>
    </recommendedName>
</protein>
<organism evidence="3 4">
    <name type="scientific">Deinococcus wulumuqiensis</name>
    <dbReference type="NCBI Taxonomy" id="980427"/>
    <lineage>
        <taxon>Bacteria</taxon>
        <taxon>Thermotogati</taxon>
        <taxon>Deinococcota</taxon>
        <taxon>Deinococci</taxon>
        <taxon>Deinococcales</taxon>
        <taxon>Deinococcaceae</taxon>
        <taxon>Deinococcus</taxon>
    </lineage>
</organism>
<gene>
    <name evidence="3" type="ORF">DVJ83_17110</name>
</gene>
<feature type="transmembrane region" description="Helical" evidence="1">
    <location>
        <begin position="59"/>
        <end position="80"/>
    </location>
</feature>
<dbReference type="RefSeq" id="WP_114673489.1">
    <property type="nucleotide sequence ID" value="NZ_CP031163.1"/>
</dbReference>
<dbReference type="Proteomes" id="UP000253744">
    <property type="component" value="Plasmid pDrdI"/>
</dbReference>
<feature type="domain" description="Apolipoprotein N-acyltransferase N-terminal" evidence="2">
    <location>
        <begin position="22"/>
        <end position="130"/>
    </location>
</feature>
<dbReference type="AlphaFoldDB" id="A0A345IMB7"/>
<proteinExistence type="predicted"/>
<keyword evidence="1" id="KW-1133">Transmembrane helix</keyword>
<dbReference type="KEGG" id="dwu:DVJ83_17110"/>
<reference evidence="3 4" key="1">
    <citation type="submission" date="2018-07" db="EMBL/GenBank/DDBJ databases">
        <title>Complete Genome and Methylome Analysis of Deinococcus wulumuqiensis NEB 479.</title>
        <authorList>
            <person name="Fomenkov A."/>
            <person name="Luyten Y."/>
            <person name="Vincze T."/>
            <person name="Anton B.P."/>
            <person name="Clark T."/>
            <person name="Roberts R.J."/>
            <person name="Morgan R.D."/>
        </authorList>
    </citation>
    <scope>NUCLEOTIDE SEQUENCE [LARGE SCALE GENOMIC DNA]</scope>
    <source>
        <strain evidence="3 4">NEB 479</strain>
        <plasmid evidence="4">Plasmid pdrdi</plasmid>
    </source>
</reference>
<dbReference type="Pfam" id="PF20154">
    <property type="entry name" value="LNT_N"/>
    <property type="match status" value="1"/>
</dbReference>
<evidence type="ECO:0000259" key="2">
    <source>
        <dbReference type="Pfam" id="PF20154"/>
    </source>
</evidence>
<keyword evidence="1" id="KW-0812">Transmembrane</keyword>
<feature type="transmembrane region" description="Helical" evidence="1">
    <location>
        <begin position="20"/>
        <end position="47"/>
    </location>
</feature>
<dbReference type="EMBL" id="CP031163">
    <property type="protein sequence ID" value="AXH00840.1"/>
    <property type="molecule type" value="Genomic_DNA"/>
</dbReference>
<keyword evidence="1" id="KW-0472">Membrane</keyword>
<accession>A0A345IMB7</accession>
<name>A0A345IMB7_9DEIO</name>
<evidence type="ECO:0000256" key="1">
    <source>
        <dbReference type="SAM" id="Phobius"/>
    </source>
</evidence>
<dbReference type="InterPro" id="IPR045378">
    <property type="entry name" value="LNT_N"/>
</dbReference>
<geneLocation type="plasmid" evidence="4">
    <name>pdrdi</name>
</geneLocation>
<feature type="transmembrane region" description="Helical" evidence="1">
    <location>
        <begin position="92"/>
        <end position="113"/>
    </location>
</feature>